<reference evidence="8" key="1">
    <citation type="submission" date="2021-03" db="EMBL/GenBank/DDBJ databases">
        <authorList>
            <person name="Tagirdzhanova G."/>
        </authorList>
    </citation>
    <scope>NUCLEOTIDE SEQUENCE</scope>
</reference>
<dbReference type="SUPFAM" id="SSF48264">
    <property type="entry name" value="Cytochrome P450"/>
    <property type="match status" value="1"/>
</dbReference>
<dbReference type="OrthoDB" id="1470350at2759"/>
<dbReference type="AlphaFoldDB" id="A0A8H3IZK0"/>
<evidence type="ECO:0000256" key="1">
    <source>
        <dbReference type="ARBA" id="ARBA00001971"/>
    </source>
</evidence>
<keyword evidence="6" id="KW-0408">Iron</keyword>
<dbReference type="Proteomes" id="UP000664521">
    <property type="component" value="Unassembled WGS sequence"/>
</dbReference>
<dbReference type="InterPro" id="IPR047146">
    <property type="entry name" value="Cyt_P450_E_CYP52_fungi"/>
</dbReference>
<comment type="cofactor">
    <cofactor evidence="1">
        <name>heme</name>
        <dbReference type="ChEBI" id="CHEBI:30413"/>
    </cofactor>
</comment>
<evidence type="ECO:0000256" key="7">
    <source>
        <dbReference type="ARBA" id="ARBA00023033"/>
    </source>
</evidence>
<keyword evidence="5" id="KW-0560">Oxidoreductase</keyword>
<keyword evidence="7" id="KW-0503">Monooxygenase</keyword>
<keyword evidence="9" id="KW-1185">Reference proteome</keyword>
<evidence type="ECO:0000256" key="4">
    <source>
        <dbReference type="ARBA" id="ARBA00022723"/>
    </source>
</evidence>
<keyword evidence="3" id="KW-0349">Heme</keyword>
<dbReference type="EMBL" id="CAJPDS010000082">
    <property type="protein sequence ID" value="CAF9935394.1"/>
    <property type="molecule type" value="Genomic_DNA"/>
</dbReference>
<dbReference type="PANTHER" id="PTHR24287">
    <property type="entry name" value="P450, PUTATIVE (EUROFUNG)-RELATED"/>
    <property type="match status" value="1"/>
</dbReference>
<name>A0A8H3IZK0_9LECA</name>
<dbReference type="GO" id="GO:0016705">
    <property type="term" value="F:oxidoreductase activity, acting on paired donors, with incorporation or reduction of molecular oxygen"/>
    <property type="evidence" value="ECO:0007669"/>
    <property type="project" value="InterPro"/>
</dbReference>
<evidence type="ECO:0000313" key="8">
    <source>
        <dbReference type="EMBL" id="CAF9935394.1"/>
    </source>
</evidence>
<comment type="similarity">
    <text evidence="2">Belongs to the cytochrome P450 family.</text>
</comment>
<dbReference type="GO" id="GO:0005506">
    <property type="term" value="F:iron ion binding"/>
    <property type="evidence" value="ECO:0007669"/>
    <property type="project" value="InterPro"/>
</dbReference>
<evidence type="ECO:0000313" key="9">
    <source>
        <dbReference type="Proteomes" id="UP000664521"/>
    </source>
</evidence>
<organism evidence="8 9">
    <name type="scientific">Heterodermia speciosa</name>
    <dbReference type="NCBI Taxonomy" id="116794"/>
    <lineage>
        <taxon>Eukaryota</taxon>
        <taxon>Fungi</taxon>
        <taxon>Dikarya</taxon>
        <taxon>Ascomycota</taxon>
        <taxon>Pezizomycotina</taxon>
        <taxon>Lecanoromycetes</taxon>
        <taxon>OSLEUM clade</taxon>
        <taxon>Lecanoromycetidae</taxon>
        <taxon>Caliciales</taxon>
        <taxon>Physciaceae</taxon>
        <taxon>Heterodermia</taxon>
    </lineage>
</organism>
<evidence type="ECO:0000256" key="6">
    <source>
        <dbReference type="ARBA" id="ARBA00023004"/>
    </source>
</evidence>
<dbReference type="GO" id="GO:0020037">
    <property type="term" value="F:heme binding"/>
    <property type="evidence" value="ECO:0007669"/>
    <property type="project" value="InterPro"/>
</dbReference>
<proteinExistence type="inferred from homology"/>
<dbReference type="InterPro" id="IPR036396">
    <property type="entry name" value="Cyt_P450_sf"/>
</dbReference>
<evidence type="ECO:0000256" key="5">
    <source>
        <dbReference type="ARBA" id="ARBA00023002"/>
    </source>
</evidence>
<comment type="caution">
    <text evidence="8">The sequence shown here is derived from an EMBL/GenBank/DDBJ whole genome shotgun (WGS) entry which is preliminary data.</text>
</comment>
<keyword evidence="4" id="KW-0479">Metal-binding</keyword>
<sequence length="135" mass="15097">MGYYQLDAPIGLGLIANIVRDALTPKFLESWQQHVTAHGHTVIFWLCETRTLVTAEPENAQAILTTFFDDFEPGSNRRAGFGTVIGNGIFAADGAQRSASRALLRPSFAKSRVDDTEIFDKHFKDSCRRYLVTME</sequence>
<dbReference type="Gene3D" id="1.10.630.10">
    <property type="entry name" value="Cytochrome P450"/>
    <property type="match status" value="1"/>
</dbReference>
<gene>
    <name evidence="8" type="ORF">HETSPECPRED_009776</name>
</gene>
<dbReference type="PANTHER" id="PTHR24287:SF1">
    <property type="entry name" value="P450, PUTATIVE (EUROFUNG)-RELATED"/>
    <property type="match status" value="1"/>
</dbReference>
<protein>
    <submittedName>
        <fullName evidence="8">Uncharacterized protein</fullName>
    </submittedName>
</protein>
<evidence type="ECO:0000256" key="2">
    <source>
        <dbReference type="ARBA" id="ARBA00010617"/>
    </source>
</evidence>
<evidence type="ECO:0000256" key="3">
    <source>
        <dbReference type="ARBA" id="ARBA00022617"/>
    </source>
</evidence>
<accession>A0A8H3IZK0</accession>
<dbReference type="GO" id="GO:0004497">
    <property type="term" value="F:monooxygenase activity"/>
    <property type="evidence" value="ECO:0007669"/>
    <property type="project" value="UniProtKB-KW"/>
</dbReference>